<name>A0A923T7S3_9BACT</name>
<dbReference type="InterPro" id="IPR033878">
    <property type="entry name" value="NfsB-like"/>
</dbReference>
<evidence type="ECO:0000256" key="3">
    <source>
        <dbReference type="ARBA" id="ARBA00022630"/>
    </source>
</evidence>
<evidence type="ECO:0000313" key="9">
    <source>
        <dbReference type="Proteomes" id="UP000650081"/>
    </source>
</evidence>
<dbReference type="PANTHER" id="PTHR43673">
    <property type="entry name" value="NAD(P)H NITROREDUCTASE YDGI-RELATED"/>
    <property type="match status" value="1"/>
</dbReference>
<evidence type="ECO:0000313" key="8">
    <source>
        <dbReference type="EMBL" id="MBC6993821.1"/>
    </source>
</evidence>
<dbReference type="SUPFAM" id="SSF55469">
    <property type="entry name" value="FMN-dependent nitroreductase-like"/>
    <property type="match status" value="1"/>
</dbReference>
<dbReference type="InterPro" id="IPR000415">
    <property type="entry name" value="Nitroreductase-like"/>
</dbReference>
<gene>
    <name evidence="8" type="ORF">H9S92_06600</name>
</gene>
<evidence type="ECO:0000256" key="5">
    <source>
        <dbReference type="ARBA" id="ARBA00022857"/>
    </source>
</evidence>
<dbReference type="InterPro" id="IPR029479">
    <property type="entry name" value="Nitroreductase"/>
</dbReference>
<dbReference type="Pfam" id="PF00881">
    <property type="entry name" value="Nitroreductase"/>
    <property type="match status" value="1"/>
</dbReference>
<keyword evidence="3" id="KW-0285">Flavoprotein</keyword>
<dbReference type="GO" id="GO:0016491">
    <property type="term" value="F:oxidoreductase activity"/>
    <property type="evidence" value="ECO:0007669"/>
    <property type="project" value="UniProtKB-KW"/>
</dbReference>
<comment type="cofactor">
    <cofactor evidence="1">
        <name>FMN</name>
        <dbReference type="ChEBI" id="CHEBI:58210"/>
    </cofactor>
</comment>
<dbReference type="CDD" id="cd02149">
    <property type="entry name" value="NfsB-like"/>
    <property type="match status" value="1"/>
</dbReference>
<evidence type="ECO:0000259" key="7">
    <source>
        <dbReference type="Pfam" id="PF00881"/>
    </source>
</evidence>
<dbReference type="RefSeq" id="WP_187465919.1">
    <property type="nucleotide sequence ID" value="NZ_JACSIT010000078.1"/>
</dbReference>
<protein>
    <submittedName>
        <fullName evidence="8">NAD(P)H-dependent oxidoreductase</fullName>
    </submittedName>
</protein>
<evidence type="ECO:0000256" key="4">
    <source>
        <dbReference type="ARBA" id="ARBA00022643"/>
    </source>
</evidence>
<dbReference type="Gene3D" id="3.40.109.10">
    <property type="entry name" value="NADH Oxidase"/>
    <property type="match status" value="1"/>
</dbReference>
<comment type="caution">
    <text evidence="8">The sequence shown here is derived from an EMBL/GenBank/DDBJ whole genome shotgun (WGS) entry which is preliminary data.</text>
</comment>
<feature type="domain" description="Nitroreductase" evidence="7">
    <location>
        <begin position="13"/>
        <end position="190"/>
    </location>
</feature>
<dbReference type="PANTHER" id="PTHR43673:SF2">
    <property type="entry name" value="NITROREDUCTASE"/>
    <property type="match status" value="1"/>
</dbReference>
<comment type="similarity">
    <text evidence="2">Belongs to the nitroreductase family.</text>
</comment>
<accession>A0A923T7S3</accession>
<dbReference type="EMBL" id="JACSIT010000078">
    <property type="protein sequence ID" value="MBC6993821.1"/>
    <property type="molecule type" value="Genomic_DNA"/>
</dbReference>
<keyword evidence="5" id="KW-0521">NADP</keyword>
<proteinExistence type="inferred from homology"/>
<evidence type="ECO:0000256" key="1">
    <source>
        <dbReference type="ARBA" id="ARBA00001917"/>
    </source>
</evidence>
<evidence type="ECO:0000256" key="6">
    <source>
        <dbReference type="ARBA" id="ARBA00023002"/>
    </source>
</evidence>
<organism evidence="8 9">
    <name type="scientific">Neolewinella lacunae</name>
    <dbReference type="NCBI Taxonomy" id="1517758"/>
    <lineage>
        <taxon>Bacteria</taxon>
        <taxon>Pseudomonadati</taxon>
        <taxon>Bacteroidota</taxon>
        <taxon>Saprospiria</taxon>
        <taxon>Saprospirales</taxon>
        <taxon>Lewinellaceae</taxon>
        <taxon>Neolewinella</taxon>
    </lineage>
</organism>
<keyword evidence="4" id="KW-0288">FMN</keyword>
<keyword evidence="9" id="KW-1185">Reference proteome</keyword>
<reference evidence="8" key="1">
    <citation type="submission" date="2020-08" db="EMBL/GenBank/DDBJ databases">
        <title>Lewinella bacteria from marine environments.</title>
        <authorList>
            <person name="Zhong Y."/>
        </authorList>
    </citation>
    <scope>NUCLEOTIDE SEQUENCE</scope>
    <source>
        <strain evidence="8">KCTC 42187</strain>
    </source>
</reference>
<dbReference type="AlphaFoldDB" id="A0A923T7S3"/>
<keyword evidence="6" id="KW-0560">Oxidoreductase</keyword>
<evidence type="ECO:0000256" key="2">
    <source>
        <dbReference type="ARBA" id="ARBA00007118"/>
    </source>
</evidence>
<sequence length="214" mass="23442">MTTTSSSLLTDLNWRYATKKFDTSKKVSAEDLETIMSAVNLAATSYGLQPFRVMHVQDPAVREKLKAAAYGQPQITDADHLFVFCHLLEVSDEYVDDYIARIAAERNTDVANLKGFGDTIKGSLGNKTSQEVADWTRRQAYIALGHLLVTAATLRVDSCPMEGFDAAAFGEILGLKDQGLGAAVVATVGYRSEEDQLQHAAKVRLPLTELFHTV</sequence>
<dbReference type="Proteomes" id="UP000650081">
    <property type="component" value="Unassembled WGS sequence"/>
</dbReference>